<evidence type="ECO:0000313" key="4">
    <source>
        <dbReference type="Proteomes" id="UP001295423"/>
    </source>
</evidence>
<reference evidence="3" key="1">
    <citation type="submission" date="2023-08" db="EMBL/GenBank/DDBJ databases">
        <authorList>
            <person name="Audoor S."/>
            <person name="Bilcke G."/>
        </authorList>
    </citation>
    <scope>NUCLEOTIDE SEQUENCE</scope>
</reference>
<feature type="domain" description="Orc1-like AAA ATPase" evidence="2">
    <location>
        <begin position="135"/>
        <end position="322"/>
    </location>
</feature>
<comment type="caution">
    <text evidence="3">The sequence shown here is derived from an EMBL/GenBank/DDBJ whole genome shotgun (WGS) entry which is preliminary data.</text>
</comment>
<gene>
    <name evidence="3" type="ORF">CYCCA115_LOCUS15897</name>
</gene>
<keyword evidence="4" id="KW-1185">Reference proteome</keyword>
<dbReference type="Proteomes" id="UP001295423">
    <property type="component" value="Unassembled WGS sequence"/>
</dbReference>
<proteinExistence type="predicted"/>
<dbReference type="InterPro" id="IPR011990">
    <property type="entry name" value="TPR-like_helical_dom_sf"/>
</dbReference>
<dbReference type="Gene3D" id="3.40.50.300">
    <property type="entry name" value="P-loop containing nucleotide triphosphate hydrolases"/>
    <property type="match status" value="1"/>
</dbReference>
<protein>
    <recommendedName>
        <fullName evidence="2">Orc1-like AAA ATPase domain-containing protein</fullName>
    </recommendedName>
</protein>
<dbReference type="SUPFAM" id="SSF48452">
    <property type="entry name" value="TPR-like"/>
    <property type="match status" value="1"/>
</dbReference>
<evidence type="ECO:0000259" key="2">
    <source>
        <dbReference type="Pfam" id="PF13191"/>
    </source>
</evidence>
<name>A0AAD2FXM5_9STRA</name>
<dbReference type="PANTHER" id="PTHR43642:SF1">
    <property type="entry name" value="HYBRID SIGNAL TRANSDUCTION HISTIDINE KINASE G"/>
    <property type="match status" value="1"/>
</dbReference>
<accession>A0AAD2FXM5</accession>
<dbReference type="Pfam" id="PF13191">
    <property type="entry name" value="AAA_16"/>
    <property type="match status" value="1"/>
</dbReference>
<dbReference type="InterPro" id="IPR053159">
    <property type="entry name" value="Hybrid_Histidine_Kinase"/>
</dbReference>
<evidence type="ECO:0000313" key="3">
    <source>
        <dbReference type="EMBL" id="CAJ1955733.1"/>
    </source>
</evidence>
<feature type="region of interest" description="Disordered" evidence="1">
    <location>
        <begin position="21"/>
        <end position="50"/>
    </location>
</feature>
<dbReference type="InterPro" id="IPR027417">
    <property type="entry name" value="P-loop_NTPase"/>
</dbReference>
<dbReference type="EMBL" id="CAKOGP040001892">
    <property type="protein sequence ID" value="CAJ1955733.1"/>
    <property type="molecule type" value="Genomic_DNA"/>
</dbReference>
<evidence type="ECO:0000256" key="1">
    <source>
        <dbReference type="SAM" id="MobiDB-lite"/>
    </source>
</evidence>
<dbReference type="InterPro" id="IPR041664">
    <property type="entry name" value="AAA_16"/>
</dbReference>
<organism evidence="3 4">
    <name type="scientific">Cylindrotheca closterium</name>
    <dbReference type="NCBI Taxonomy" id="2856"/>
    <lineage>
        <taxon>Eukaryota</taxon>
        <taxon>Sar</taxon>
        <taxon>Stramenopiles</taxon>
        <taxon>Ochrophyta</taxon>
        <taxon>Bacillariophyta</taxon>
        <taxon>Bacillariophyceae</taxon>
        <taxon>Bacillariophycidae</taxon>
        <taxon>Bacillariales</taxon>
        <taxon>Bacillariaceae</taxon>
        <taxon>Cylindrotheca</taxon>
    </lineage>
</organism>
<sequence length="1108" mass="124117">MMAKATGRIVNESADLETAKSLKRIQSSPRPQAVPEKNNGSLSFEDGTASTFSNGSKRTIASEAVISHKLDRSSSFTRRVPYLDDDIMRSNAMLQELTINKLRFDSVGLVDREEEMEVLKSSLNRMTSIDANKGSKGNKELVFIEGSSGSGKTELVGAMQAEVSAMNINSMIAEGKFDVNSTSVPYSAIAAAFGKICEGIHHQRLMSNKMLGDPLSTIGRKLVEEIGGDDIQVLTKLIPQLDMILPDDVQLNQRQIMNDSFDLDAVKTKWEYAFRVMTRELSSLYSPLIIVLDDLQWADGSSLNVIDFLMTDTGNENPLMIIGCYRSNEVDESHILNTKQKELESKKQKFKFQISNISLANLDIDGVNKVIMAVLSIDKANRTRGLAEVCFKRSLGNPLFLIEFISMLEEEGLLSFNLGLFEWSWDEKEVERETMSTANVVDLVRSRMKKIPKSAQLVLQFAACLGQTVNLKTLNYLWAKLGNQEDELSNILLRLERGNFFERIGDDSYRWIHIKLKETAMLTGDAAEPAFQFEIGCTLYHEMSSDELEDLLFEVTDLINAAGVERRIEFAELNLRAAEKAKQISAFNSASEYVAKGIGLLPNDKWTSHKDLTLRLVVAGVQMELAVGRIGMMEKYSKELLAQPTCSALEKSPVYLAQCYELLSVSLDGPASIKLGIKILRNEFGVWFGGNKVFRPAIALRALFKTIKVVKSKKKDFFENLGEMTDPTHHVIMELIARINYSAYFAKDVFIQILCTIKHVEMTLDHGVGSLGGFPFITLAVLAMAVTKDNEAGAQFTELGFMLQAKSKSERATSAAIFLANQSVYPWIKHPLQNCRRRLLEGYTSGMRAGNSEMGLWCHVTAHVLLSYQVGRPLRSILSKCYAIATQCEQLKLVFQEIIVRLNWQMILILVGDSDEATTLNGHGIDPERLSVEKIDQQYADINVYVFLGDYESGANVALDIGDTYDKTYANNPQVMTINFLRGVALYAMARRTRKRKYLRPAKRVSAKIGGWLKAGNPNVCHFYPLLRAEQAAMDGKHQEAKKLYHEAIVLSARTGHIQYAALANERFADFCRHDLGDEDEATFRIGEAIQYYKEWGADAKVEKLKSW</sequence>
<dbReference type="PANTHER" id="PTHR43642">
    <property type="entry name" value="HYBRID SIGNAL TRANSDUCTION HISTIDINE KINASE G"/>
    <property type="match status" value="1"/>
</dbReference>
<dbReference type="SUPFAM" id="SSF52540">
    <property type="entry name" value="P-loop containing nucleoside triphosphate hydrolases"/>
    <property type="match status" value="1"/>
</dbReference>
<dbReference type="AlphaFoldDB" id="A0AAD2FXM5"/>
<feature type="compositionally biased region" description="Polar residues" evidence="1">
    <location>
        <begin position="38"/>
        <end position="50"/>
    </location>
</feature>